<evidence type="ECO:0000313" key="13">
    <source>
        <dbReference type="Proteomes" id="UP000253529"/>
    </source>
</evidence>
<dbReference type="OrthoDB" id="9803484at2"/>
<dbReference type="PANTHER" id="PTHR46494">
    <property type="entry name" value="CORA FAMILY METAL ION TRANSPORTER (EUROFUNG)"/>
    <property type="match status" value="1"/>
</dbReference>
<evidence type="ECO:0000256" key="4">
    <source>
        <dbReference type="ARBA" id="ARBA00022475"/>
    </source>
</evidence>
<evidence type="ECO:0000256" key="11">
    <source>
        <dbReference type="SAM" id="Phobius"/>
    </source>
</evidence>
<protein>
    <submittedName>
        <fullName evidence="12">Zinc transporter</fullName>
    </submittedName>
</protein>
<dbReference type="InterPro" id="IPR002523">
    <property type="entry name" value="MgTranspt_CorA/ZnTranspt_ZntB"/>
</dbReference>
<dbReference type="Pfam" id="PF01544">
    <property type="entry name" value="CorA"/>
    <property type="match status" value="1"/>
</dbReference>
<keyword evidence="13" id="KW-1185">Reference proteome</keyword>
<dbReference type="GO" id="GO:0000287">
    <property type="term" value="F:magnesium ion binding"/>
    <property type="evidence" value="ECO:0007669"/>
    <property type="project" value="TreeGrafter"/>
</dbReference>
<dbReference type="InterPro" id="IPR045861">
    <property type="entry name" value="CorA_cytoplasmic_dom"/>
</dbReference>
<sequence>MREQSRVDLASVAPGLAWAFEFDGSGVGALLPEDRPVDLIHGRRFVWAHVILANARTRDWIGAQEGLPEEAKAVLLSPDTHPRLDWGGDALWGVLLDVQRDLMAASEDPTDLRFVLRPQFLLTARRHPVRAAHALRARIENGARFEGSAGLFERMLEEAADSLGAAAQSIAEEIDRIEDRVLSEAMSDETGKLLKLRRAISKQDRLVQGALSVLGQLDQHRSQSALEIYRDLGRRVRQRVASFHSDLHLQGDRARLLQEEAASQLASATNKNLFLLTVVTTLLLPPAFVTGYFGMNTKNLPFTESDYGTLYASGLCALAALAVFLLIRRFRMFA</sequence>
<evidence type="ECO:0000256" key="7">
    <source>
        <dbReference type="ARBA" id="ARBA00022833"/>
    </source>
</evidence>
<gene>
    <name evidence="12" type="ORF">DFR50_1302</name>
</gene>
<evidence type="ECO:0000256" key="6">
    <source>
        <dbReference type="ARBA" id="ARBA00022692"/>
    </source>
</evidence>
<evidence type="ECO:0000313" key="12">
    <source>
        <dbReference type="EMBL" id="RBP06445.1"/>
    </source>
</evidence>
<keyword evidence="4" id="KW-1003">Cell membrane</keyword>
<evidence type="ECO:0000256" key="9">
    <source>
        <dbReference type="ARBA" id="ARBA00023065"/>
    </source>
</evidence>
<dbReference type="RefSeq" id="WP_113891518.1">
    <property type="nucleotide sequence ID" value="NZ_QNRK01000030.1"/>
</dbReference>
<dbReference type="InterPro" id="IPR045863">
    <property type="entry name" value="CorA_TM1_TM2"/>
</dbReference>
<accession>A0A366EYA6</accession>
<comment type="subcellular location">
    <subcellularLocation>
        <location evidence="1">Cell membrane</location>
        <topology evidence="1">Multi-pass membrane protein</topology>
    </subcellularLocation>
</comment>
<keyword evidence="8 11" id="KW-1133">Transmembrane helix</keyword>
<keyword evidence="10 11" id="KW-0472">Membrane</keyword>
<dbReference type="GO" id="GO:0015087">
    <property type="term" value="F:cobalt ion transmembrane transporter activity"/>
    <property type="evidence" value="ECO:0007669"/>
    <property type="project" value="TreeGrafter"/>
</dbReference>
<keyword evidence="6 11" id="KW-0812">Transmembrane</keyword>
<reference evidence="12 13" key="1">
    <citation type="submission" date="2018-06" db="EMBL/GenBank/DDBJ databases">
        <title>Genomic Encyclopedia of Type Strains, Phase IV (KMG-IV): sequencing the most valuable type-strain genomes for metagenomic binning, comparative biology and taxonomic classification.</title>
        <authorList>
            <person name="Goeker M."/>
        </authorList>
    </citation>
    <scope>NUCLEOTIDE SEQUENCE [LARGE SCALE GENOMIC DNA]</scope>
    <source>
        <strain evidence="12 13">DSM 24875</strain>
    </source>
</reference>
<evidence type="ECO:0000256" key="5">
    <source>
        <dbReference type="ARBA" id="ARBA00022519"/>
    </source>
</evidence>
<evidence type="ECO:0000256" key="2">
    <source>
        <dbReference type="ARBA" id="ARBA00009765"/>
    </source>
</evidence>
<comment type="caution">
    <text evidence="12">The sequence shown here is derived from an EMBL/GenBank/DDBJ whole genome shotgun (WGS) entry which is preliminary data.</text>
</comment>
<dbReference type="Gene3D" id="1.20.58.340">
    <property type="entry name" value="Magnesium transport protein CorA, transmembrane region"/>
    <property type="match status" value="2"/>
</dbReference>
<keyword evidence="3" id="KW-0813">Transport</keyword>
<keyword evidence="7" id="KW-0862">Zinc</keyword>
<dbReference type="PANTHER" id="PTHR46494:SF3">
    <property type="entry name" value="ZINC TRANSPORT PROTEIN ZNTB"/>
    <property type="match status" value="1"/>
</dbReference>
<dbReference type="EMBL" id="QNRK01000030">
    <property type="protein sequence ID" value="RBP06445.1"/>
    <property type="molecule type" value="Genomic_DNA"/>
</dbReference>
<proteinExistence type="inferred from homology"/>
<evidence type="ECO:0000256" key="8">
    <source>
        <dbReference type="ARBA" id="ARBA00022989"/>
    </source>
</evidence>
<dbReference type="GO" id="GO:0015095">
    <property type="term" value="F:magnesium ion transmembrane transporter activity"/>
    <property type="evidence" value="ECO:0007669"/>
    <property type="project" value="TreeGrafter"/>
</dbReference>
<feature type="transmembrane region" description="Helical" evidence="11">
    <location>
        <begin position="307"/>
        <end position="327"/>
    </location>
</feature>
<dbReference type="GO" id="GO:0005886">
    <property type="term" value="C:plasma membrane"/>
    <property type="evidence" value="ECO:0007669"/>
    <property type="project" value="UniProtKB-SubCell"/>
</dbReference>
<feature type="transmembrane region" description="Helical" evidence="11">
    <location>
        <begin position="273"/>
        <end position="295"/>
    </location>
</feature>
<keyword evidence="9" id="KW-0406">Ion transport</keyword>
<evidence type="ECO:0000256" key="3">
    <source>
        <dbReference type="ARBA" id="ARBA00022448"/>
    </source>
</evidence>
<dbReference type="Gene3D" id="3.30.460.20">
    <property type="entry name" value="CorA soluble domain-like"/>
    <property type="match status" value="1"/>
</dbReference>
<name>A0A366EYA6_9HYPH</name>
<dbReference type="AlphaFoldDB" id="A0A366EYA6"/>
<organism evidence="12 13">
    <name type="scientific">Roseiarcus fermentans</name>
    <dbReference type="NCBI Taxonomy" id="1473586"/>
    <lineage>
        <taxon>Bacteria</taxon>
        <taxon>Pseudomonadati</taxon>
        <taxon>Pseudomonadota</taxon>
        <taxon>Alphaproteobacteria</taxon>
        <taxon>Hyphomicrobiales</taxon>
        <taxon>Roseiarcaceae</taxon>
        <taxon>Roseiarcus</taxon>
    </lineage>
</organism>
<dbReference type="SUPFAM" id="SSF144083">
    <property type="entry name" value="Magnesium transport protein CorA, transmembrane region"/>
    <property type="match status" value="1"/>
</dbReference>
<dbReference type="GO" id="GO:0050897">
    <property type="term" value="F:cobalt ion binding"/>
    <property type="evidence" value="ECO:0007669"/>
    <property type="project" value="TreeGrafter"/>
</dbReference>
<dbReference type="Proteomes" id="UP000253529">
    <property type="component" value="Unassembled WGS sequence"/>
</dbReference>
<dbReference type="SUPFAM" id="SSF143865">
    <property type="entry name" value="CorA soluble domain-like"/>
    <property type="match status" value="1"/>
</dbReference>
<comment type="similarity">
    <text evidence="2">Belongs to the CorA metal ion transporter (MIT) (TC 1.A.35) family.</text>
</comment>
<evidence type="ECO:0000256" key="10">
    <source>
        <dbReference type="ARBA" id="ARBA00023136"/>
    </source>
</evidence>
<keyword evidence="5" id="KW-0997">Cell inner membrane</keyword>
<evidence type="ECO:0000256" key="1">
    <source>
        <dbReference type="ARBA" id="ARBA00004651"/>
    </source>
</evidence>